<feature type="binding site" evidence="5">
    <location>
        <position position="74"/>
    </location>
    <ligand>
        <name>S-adenosyl-L-methionine</name>
        <dbReference type="ChEBI" id="CHEBI:59789"/>
    </ligand>
</feature>
<dbReference type="EC" id="2.1.1.177" evidence="5"/>
<accession>A0A179D689</accession>
<dbReference type="InterPro" id="IPR003742">
    <property type="entry name" value="RlmH-like"/>
</dbReference>
<dbReference type="PANTHER" id="PTHR33603:SF1">
    <property type="entry name" value="RIBOSOMAL RNA LARGE SUBUNIT METHYLTRANSFERASE H"/>
    <property type="match status" value="1"/>
</dbReference>
<protein>
    <recommendedName>
        <fullName evidence="5">Ribosomal RNA large subunit methyltransferase H</fullName>
        <ecNumber evidence="5">2.1.1.177</ecNumber>
    </recommendedName>
    <alternativeName>
        <fullName evidence="5">23S rRNA (pseudouridine1915-N3)-methyltransferase</fullName>
    </alternativeName>
    <alternativeName>
        <fullName evidence="5">23S rRNA m3Psi1915 methyltransferase</fullName>
    </alternativeName>
    <alternativeName>
        <fullName evidence="5">rRNA (pseudouridine-N3-)-methyltransferase RlmH</fullName>
    </alternativeName>
</protein>
<evidence type="ECO:0000256" key="4">
    <source>
        <dbReference type="ARBA" id="ARBA00038303"/>
    </source>
</evidence>
<keyword evidence="2 5" id="KW-0808">Transferase</keyword>
<dbReference type="PIRSF" id="PIRSF004505">
    <property type="entry name" value="MT_bac"/>
    <property type="match status" value="1"/>
</dbReference>
<comment type="catalytic activity">
    <reaction evidence="5">
        <text>pseudouridine(1915) in 23S rRNA + S-adenosyl-L-methionine = N(3)-methylpseudouridine(1915) in 23S rRNA + S-adenosyl-L-homocysteine + H(+)</text>
        <dbReference type="Rhea" id="RHEA:42752"/>
        <dbReference type="Rhea" id="RHEA-COMP:10221"/>
        <dbReference type="Rhea" id="RHEA-COMP:10222"/>
        <dbReference type="ChEBI" id="CHEBI:15378"/>
        <dbReference type="ChEBI" id="CHEBI:57856"/>
        <dbReference type="ChEBI" id="CHEBI:59789"/>
        <dbReference type="ChEBI" id="CHEBI:65314"/>
        <dbReference type="ChEBI" id="CHEBI:74486"/>
        <dbReference type="EC" id="2.1.1.177"/>
    </reaction>
</comment>
<name>A0A179D689_9BACT</name>
<dbReference type="Pfam" id="PF02590">
    <property type="entry name" value="SPOUT_MTase"/>
    <property type="match status" value="1"/>
</dbReference>
<dbReference type="GO" id="GO:0005737">
    <property type="term" value="C:cytoplasm"/>
    <property type="evidence" value="ECO:0007669"/>
    <property type="project" value="UniProtKB-SubCell"/>
</dbReference>
<dbReference type="Proteomes" id="UP000078390">
    <property type="component" value="Unassembled WGS sequence"/>
</dbReference>
<evidence type="ECO:0000313" key="7">
    <source>
        <dbReference type="Proteomes" id="UP000078390"/>
    </source>
</evidence>
<comment type="subcellular location">
    <subcellularLocation>
        <location evidence="5">Cytoplasm</location>
    </subcellularLocation>
</comment>
<dbReference type="GO" id="GO:0070038">
    <property type="term" value="F:rRNA (pseudouridine-N3-)-methyltransferase activity"/>
    <property type="evidence" value="ECO:0007669"/>
    <property type="project" value="UniProtKB-UniRule"/>
</dbReference>
<feature type="binding site" evidence="5">
    <location>
        <position position="105"/>
    </location>
    <ligand>
        <name>S-adenosyl-L-methionine</name>
        <dbReference type="ChEBI" id="CHEBI:59789"/>
    </ligand>
</feature>
<evidence type="ECO:0000313" key="6">
    <source>
        <dbReference type="EMBL" id="OAQ21483.1"/>
    </source>
</evidence>
<keyword evidence="5" id="KW-0698">rRNA processing</keyword>
<comment type="function">
    <text evidence="5">Specifically methylates the pseudouridine at position 1915 (m3Psi1915) in 23S rRNA.</text>
</comment>
<proteinExistence type="inferred from homology"/>
<dbReference type="PANTHER" id="PTHR33603">
    <property type="entry name" value="METHYLTRANSFERASE"/>
    <property type="match status" value="1"/>
</dbReference>
<dbReference type="SUPFAM" id="SSF75217">
    <property type="entry name" value="alpha/beta knot"/>
    <property type="match status" value="1"/>
</dbReference>
<comment type="similarity">
    <text evidence="4 5">Belongs to the RNA methyltransferase RlmH family.</text>
</comment>
<reference evidence="6 7" key="1">
    <citation type="submission" date="2016-04" db="EMBL/GenBank/DDBJ databases">
        <title>Genome analysis of Thermosulfurimonas dismutans, the first thermophilic sulfur-disproportionating bacterium of the phylum Thermodesulfobacteria.</title>
        <authorList>
            <person name="Mardanov A.V."/>
            <person name="Beletsky A.V."/>
            <person name="Kadnikov V.V."/>
            <person name="Slobodkin A.I."/>
            <person name="Ravin N.V."/>
        </authorList>
    </citation>
    <scope>NUCLEOTIDE SEQUENCE [LARGE SCALE GENOMIC DNA]</scope>
    <source>
        <strain evidence="6 7">S95</strain>
    </source>
</reference>
<dbReference type="AlphaFoldDB" id="A0A179D689"/>
<dbReference type="STRING" id="999894.TDIS_0001"/>
<evidence type="ECO:0000256" key="1">
    <source>
        <dbReference type="ARBA" id="ARBA00022603"/>
    </source>
</evidence>
<dbReference type="CDD" id="cd18081">
    <property type="entry name" value="RlmH-like"/>
    <property type="match status" value="1"/>
</dbReference>
<dbReference type="EMBL" id="LWLG01000001">
    <property type="protein sequence ID" value="OAQ21483.1"/>
    <property type="molecule type" value="Genomic_DNA"/>
</dbReference>
<keyword evidence="1 5" id="KW-0489">Methyltransferase</keyword>
<dbReference type="RefSeq" id="WP_068668019.1">
    <property type="nucleotide sequence ID" value="NZ_LWLG01000001.1"/>
</dbReference>
<keyword evidence="7" id="KW-1185">Reference proteome</keyword>
<dbReference type="InterPro" id="IPR029026">
    <property type="entry name" value="tRNA_m1G_MTases_N"/>
</dbReference>
<dbReference type="InterPro" id="IPR029028">
    <property type="entry name" value="Alpha/beta_knot_MTases"/>
</dbReference>
<evidence type="ECO:0000256" key="3">
    <source>
        <dbReference type="ARBA" id="ARBA00022691"/>
    </source>
</evidence>
<dbReference type="OrthoDB" id="9806643at2"/>
<comment type="subunit">
    <text evidence="5">Homodimer.</text>
</comment>
<feature type="binding site" evidence="5">
    <location>
        <begin position="124"/>
        <end position="129"/>
    </location>
    <ligand>
        <name>S-adenosyl-L-methionine</name>
        <dbReference type="ChEBI" id="CHEBI:59789"/>
    </ligand>
</feature>
<dbReference type="Gene3D" id="3.40.1280.10">
    <property type="match status" value="1"/>
</dbReference>
<keyword evidence="3 5" id="KW-0949">S-adenosyl-L-methionine</keyword>
<evidence type="ECO:0000256" key="5">
    <source>
        <dbReference type="HAMAP-Rule" id="MF_00658"/>
    </source>
</evidence>
<evidence type="ECO:0000256" key="2">
    <source>
        <dbReference type="ARBA" id="ARBA00022679"/>
    </source>
</evidence>
<sequence>MRFPVRLLLMAPGPLKFPFVSQGIDFYRVRVKPFLQFETLFPKVKATGSPEARKQKEAETLMKHIPSGSYVITLDEKGQILNSPQLSEFLGQLFTQRREIVVVAGGPDGLADKILRGADFRLSLSALTLNHEIALLVFCEALYRSLTILSGSPYHRP</sequence>
<organism evidence="6 7">
    <name type="scientific">Thermosulfurimonas dismutans</name>
    <dbReference type="NCBI Taxonomy" id="999894"/>
    <lineage>
        <taxon>Bacteria</taxon>
        <taxon>Pseudomonadati</taxon>
        <taxon>Thermodesulfobacteriota</taxon>
        <taxon>Thermodesulfobacteria</taxon>
        <taxon>Thermodesulfobacteriales</taxon>
        <taxon>Thermodesulfobacteriaceae</taxon>
        <taxon>Thermosulfurimonas</taxon>
    </lineage>
</organism>
<comment type="caution">
    <text evidence="6">The sequence shown here is derived from an EMBL/GenBank/DDBJ whole genome shotgun (WGS) entry which is preliminary data.</text>
</comment>
<keyword evidence="5" id="KW-0963">Cytoplasm</keyword>
<gene>
    <name evidence="5" type="primary">rlmH</name>
    <name evidence="6" type="ORF">TDIS_0001</name>
</gene>
<dbReference type="HAMAP" id="MF_00658">
    <property type="entry name" value="23SrRNA_methyltr_H"/>
    <property type="match status" value="1"/>
</dbReference>